<reference evidence="1" key="1">
    <citation type="journal article" date="2014" name="Int. J. Syst. Evol. Microbiol.">
        <title>Complete genome sequence of Corynebacterium casei LMG S-19264T (=DSM 44701T), isolated from a smear-ripened cheese.</title>
        <authorList>
            <consortium name="US DOE Joint Genome Institute (JGI-PGF)"/>
            <person name="Walter F."/>
            <person name="Albersmeier A."/>
            <person name="Kalinowski J."/>
            <person name="Ruckert C."/>
        </authorList>
    </citation>
    <scope>NUCLEOTIDE SEQUENCE</scope>
    <source>
        <strain evidence="1">JCM 19018</strain>
    </source>
</reference>
<dbReference type="EMBL" id="BMPD01000010">
    <property type="protein sequence ID" value="GGK83306.1"/>
    <property type="molecule type" value="Genomic_DNA"/>
</dbReference>
<evidence type="ECO:0000313" key="1">
    <source>
        <dbReference type="EMBL" id="GGK83306.1"/>
    </source>
</evidence>
<reference evidence="1" key="2">
    <citation type="submission" date="2020-09" db="EMBL/GenBank/DDBJ databases">
        <authorList>
            <person name="Sun Q."/>
            <person name="Ohkuma M."/>
        </authorList>
    </citation>
    <scope>NUCLEOTIDE SEQUENCE</scope>
    <source>
        <strain evidence="1">JCM 19018</strain>
    </source>
</reference>
<name>A0A830ERN9_9EURY</name>
<comment type="caution">
    <text evidence="1">The sequence shown here is derived from an EMBL/GenBank/DDBJ whole genome shotgun (WGS) entry which is preliminary data.</text>
</comment>
<accession>A0A830ERN9</accession>
<proteinExistence type="predicted"/>
<organism evidence="1 2">
    <name type="scientific">Haloarcula sebkhae</name>
    <dbReference type="NCBI Taxonomy" id="932660"/>
    <lineage>
        <taxon>Archaea</taxon>
        <taxon>Methanobacteriati</taxon>
        <taxon>Methanobacteriota</taxon>
        <taxon>Stenosarchaea group</taxon>
        <taxon>Halobacteria</taxon>
        <taxon>Halobacteriales</taxon>
        <taxon>Haloarculaceae</taxon>
        <taxon>Haloarcula</taxon>
    </lineage>
</organism>
<evidence type="ECO:0000313" key="2">
    <source>
        <dbReference type="Proteomes" id="UP000614221"/>
    </source>
</evidence>
<dbReference type="AlphaFoldDB" id="A0A830ERN9"/>
<gene>
    <name evidence="1" type="ORF">GCM10009067_39440</name>
</gene>
<protein>
    <submittedName>
        <fullName evidence="1">Uncharacterized protein</fullName>
    </submittedName>
</protein>
<dbReference type="Proteomes" id="UP000614221">
    <property type="component" value="Unassembled WGS sequence"/>
</dbReference>
<sequence>MPGNTGSVPDAEGVLTNRALDPLIITNTDWNPGSVVNRVNRDEGHCSLQRHPTVNAFHVCLMTLQSLSRQEVM</sequence>